<dbReference type="PANTHER" id="PTHR42678">
    <property type="entry name" value="AMIDASE"/>
    <property type="match status" value="1"/>
</dbReference>
<dbReference type="Gene3D" id="3.90.1300.10">
    <property type="entry name" value="Amidase signature (AS) domain"/>
    <property type="match status" value="1"/>
</dbReference>
<evidence type="ECO:0000313" key="3">
    <source>
        <dbReference type="Proteomes" id="UP000248326"/>
    </source>
</evidence>
<protein>
    <submittedName>
        <fullName evidence="2">Amidase</fullName>
    </submittedName>
</protein>
<dbReference type="EMBL" id="QJSX01000004">
    <property type="protein sequence ID" value="PYE55017.1"/>
    <property type="molecule type" value="Genomic_DNA"/>
</dbReference>
<comment type="caution">
    <text evidence="2">The sequence shown here is derived from an EMBL/GenBank/DDBJ whole genome shotgun (WGS) entry which is preliminary data.</text>
</comment>
<keyword evidence="3" id="KW-1185">Reference proteome</keyword>
<organism evidence="2 3">
    <name type="scientific">Deinococcus yavapaiensis KR-236</name>
    <dbReference type="NCBI Taxonomy" id="694435"/>
    <lineage>
        <taxon>Bacteria</taxon>
        <taxon>Thermotogati</taxon>
        <taxon>Deinococcota</taxon>
        <taxon>Deinococci</taxon>
        <taxon>Deinococcales</taxon>
        <taxon>Deinococcaceae</taxon>
        <taxon>Deinococcus</taxon>
    </lineage>
</organism>
<gene>
    <name evidence="2" type="ORF">DES52_104291</name>
</gene>
<proteinExistence type="predicted"/>
<dbReference type="PANTHER" id="PTHR42678:SF34">
    <property type="entry name" value="OS04G0183300 PROTEIN"/>
    <property type="match status" value="1"/>
</dbReference>
<dbReference type="InterPro" id="IPR023631">
    <property type="entry name" value="Amidase_dom"/>
</dbReference>
<sequence>MLLLVTNILDLDVTALLSSLQRGEVSAVDVTSAYLARIEQVNPQVNAVLEVNPEALDVAARLDASGERGSLFGVPVLLKDNIDTADELHTSAGAWNLREHRAKRDAPLVAALRAAGAVILGKANMTEWANFMTFGMPNGFSSRGGKVRNPWGDDFDVGGSSSGSGAAVAARLAPIAIGTETSGSILSPGSSNGVLGVKPTVGRVSRSGIIPISATQDTAGPLARSVRDAALLLSVISGSDEQDAATRGAPTFDAALSDGALRGARLGVGRKVFESLGDEQKADVEAALDLLRSAGAEVIDPCDLDTLGGLSFGGEEVLVYDFKRDLNAYLRTVERGPTSLREVIAQNEAHPEHTPYGQLLLLAAEATSGTLSEASYHAARARDVRLAKEGFDAMMDRHRLDAWLTPGARAAHVGAKARYPSVTVPISRGAKPIGLTFTGRAWSETRLMSLAAALEVARGDWRFAL</sequence>
<evidence type="ECO:0000313" key="2">
    <source>
        <dbReference type="EMBL" id="PYE55017.1"/>
    </source>
</evidence>
<feature type="domain" description="Amidase" evidence="1">
    <location>
        <begin position="29"/>
        <end position="416"/>
    </location>
</feature>
<accession>A0A318S819</accession>
<dbReference type="OrthoDB" id="9811471at2"/>
<dbReference type="SUPFAM" id="SSF75304">
    <property type="entry name" value="Amidase signature (AS) enzymes"/>
    <property type="match status" value="1"/>
</dbReference>
<evidence type="ECO:0000259" key="1">
    <source>
        <dbReference type="Pfam" id="PF01425"/>
    </source>
</evidence>
<dbReference type="Proteomes" id="UP000248326">
    <property type="component" value="Unassembled WGS sequence"/>
</dbReference>
<reference evidence="2 3" key="1">
    <citation type="submission" date="2018-06" db="EMBL/GenBank/DDBJ databases">
        <title>Genomic Encyclopedia of Type Strains, Phase IV (KMG-IV): sequencing the most valuable type-strain genomes for metagenomic binning, comparative biology and taxonomic classification.</title>
        <authorList>
            <person name="Goeker M."/>
        </authorList>
    </citation>
    <scope>NUCLEOTIDE SEQUENCE [LARGE SCALE GENOMIC DNA]</scope>
    <source>
        <strain evidence="2 3">DSM 18048</strain>
    </source>
</reference>
<dbReference type="Pfam" id="PF01425">
    <property type="entry name" value="Amidase"/>
    <property type="match status" value="1"/>
</dbReference>
<dbReference type="InterPro" id="IPR036928">
    <property type="entry name" value="AS_sf"/>
</dbReference>
<name>A0A318S819_9DEIO</name>
<dbReference type="AlphaFoldDB" id="A0A318S819"/>